<keyword evidence="1" id="KW-1133">Transmembrane helix</keyword>
<accession>A0A7X0HVK3</accession>
<evidence type="ECO:0000313" key="2">
    <source>
        <dbReference type="EMBL" id="MBB6447697.1"/>
    </source>
</evidence>
<dbReference type="EMBL" id="JACHGK010000026">
    <property type="protein sequence ID" value="MBB6447697.1"/>
    <property type="molecule type" value="Genomic_DNA"/>
</dbReference>
<comment type="caution">
    <text evidence="2">The sequence shown here is derived from an EMBL/GenBank/DDBJ whole genome shotgun (WGS) entry which is preliminary data.</text>
</comment>
<name>A0A7X0HVK3_9BACI</name>
<proteinExistence type="predicted"/>
<evidence type="ECO:0000256" key="1">
    <source>
        <dbReference type="SAM" id="Phobius"/>
    </source>
</evidence>
<dbReference type="RefSeq" id="WP_184529896.1">
    <property type="nucleotide sequence ID" value="NZ_JACHGK010000026.1"/>
</dbReference>
<reference evidence="2 3" key="1">
    <citation type="submission" date="2020-08" db="EMBL/GenBank/DDBJ databases">
        <title>Genomic Encyclopedia of Type Strains, Phase IV (KMG-IV): sequencing the most valuable type-strain genomes for metagenomic binning, comparative biology and taxonomic classification.</title>
        <authorList>
            <person name="Goeker M."/>
        </authorList>
    </citation>
    <scope>NUCLEOTIDE SEQUENCE [LARGE SCALE GENOMIC DNA]</scope>
    <source>
        <strain evidence="2 3">DSM 5391</strain>
    </source>
</reference>
<gene>
    <name evidence="2" type="ORF">HNR53_004388</name>
</gene>
<keyword evidence="1" id="KW-0472">Membrane</keyword>
<dbReference type="Proteomes" id="UP000531594">
    <property type="component" value="Unassembled WGS sequence"/>
</dbReference>
<dbReference type="AlphaFoldDB" id="A0A7X0HVK3"/>
<keyword evidence="1" id="KW-0812">Transmembrane</keyword>
<protein>
    <submittedName>
        <fullName evidence="2">Uncharacterized protein</fullName>
    </submittedName>
</protein>
<organism evidence="2 3">
    <name type="scientific">Bacillus benzoevorans</name>
    <dbReference type="NCBI Taxonomy" id="1456"/>
    <lineage>
        <taxon>Bacteria</taxon>
        <taxon>Bacillati</taxon>
        <taxon>Bacillota</taxon>
        <taxon>Bacilli</taxon>
        <taxon>Bacillales</taxon>
        <taxon>Bacillaceae</taxon>
        <taxon>Bacillus</taxon>
    </lineage>
</organism>
<feature type="transmembrane region" description="Helical" evidence="1">
    <location>
        <begin position="6"/>
        <end position="29"/>
    </location>
</feature>
<keyword evidence="3" id="KW-1185">Reference proteome</keyword>
<evidence type="ECO:0000313" key="3">
    <source>
        <dbReference type="Proteomes" id="UP000531594"/>
    </source>
</evidence>
<sequence length="51" mass="5592">MSSLNFIGIYLAALHLPVCGDVFLWILFLETAVYKQVGSSVTVGLEHVLIL</sequence>